<dbReference type="RefSeq" id="WP_244724126.1">
    <property type="nucleotide sequence ID" value="NZ_JALIRP010000003.1"/>
</dbReference>
<evidence type="ECO:0000256" key="1">
    <source>
        <dbReference type="ARBA" id="ARBA00005564"/>
    </source>
</evidence>
<dbReference type="AlphaFoldDB" id="A0A9X1WQP8"/>
<dbReference type="Gene3D" id="2.130.10.10">
    <property type="entry name" value="YVTN repeat-like/Quinoprotein amine dehydrogenase"/>
    <property type="match status" value="1"/>
</dbReference>
<dbReference type="SUPFAM" id="SSF51004">
    <property type="entry name" value="C-terminal (heme d1) domain of cytochrome cd1-nitrite reductase"/>
    <property type="match status" value="1"/>
</dbReference>
<dbReference type="Pfam" id="PF10282">
    <property type="entry name" value="Lactonase"/>
    <property type="match status" value="1"/>
</dbReference>
<protein>
    <submittedName>
        <fullName evidence="2">Lactonase family protein</fullName>
    </submittedName>
</protein>
<dbReference type="EMBL" id="JALIRP010000003">
    <property type="protein sequence ID" value="MCJ8011923.1"/>
    <property type="molecule type" value="Genomic_DNA"/>
</dbReference>
<accession>A0A9X1WQP8</accession>
<proteinExistence type="inferred from homology"/>
<dbReference type="FunFam" id="2.130.10.10:FF:000306">
    <property type="entry name" value="3-carboxymuconate cyclase"/>
    <property type="match status" value="1"/>
</dbReference>
<evidence type="ECO:0000313" key="3">
    <source>
        <dbReference type="Proteomes" id="UP001139347"/>
    </source>
</evidence>
<comment type="caution">
    <text evidence="2">The sequence shown here is derived from an EMBL/GenBank/DDBJ whole genome shotgun (WGS) entry which is preliminary data.</text>
</comment>
<organism evidence="2 3">
    <name type="scientific">Paenibacillus mangrovi</name>
    <dbReference type="NCBI Taxonomy" id="2931978"/>
    <lineage>
        <taxon>Bacteria</taxon>
        <taxon>Bacillati</taxon>
        <taxon>Bacillota</taxon>
        <taxon>Bacilli</taxon>
        <taxon>Bacillales</taxon>
        <taxon>Paenibacillaceae</taxon>
        <taxon>Paenibacillus</taxon>
    </lineage>
</organism>
<keyword evidence="3" id="KW-1185">Reference proteome</keyword>
<sequence>MSNSTSLFYTGTYTGADEQGIFLCSLDLHNGRMEIVNGTDGIANSSFLTMNEAKDRLYAVSETDEGAVYAYSVDAETGELHLLDHKPTKGAAPCYISLTQDGSHVLVANYTSGHVNAYRIGAKGELEMSSLIQHTGSSINQERQEGPHPHSVFHDPEGKYVLVCDLGLDQIVFYRLEDGKLVSHHAAKTAPGAGPRHFDFHPSGQWAYGINELDDTVNVYAFDSQAGDLKILQTLSALPEGAARGSASADIHVTPCGRFLYASNRSENSIGLYHIDPSTGLLTSVEWVSTNGQTPRNFAIFKGGYVLAANQNSNTIVSFKIDKENGRLTPTGHVLEVPKPVCILPVAKCKH</sequence>
<dbReference type="InterPro" id="IPR015943">
    <property type="entry name" value="WD40/YVTN_repeat-like_dom_sf"/>
</dbReference>
<dbReference type="GO" id="GO:0017057">
    <property type="term" value="F:6-phosphogluconolactonase activity"/>
    <property type="evidence" value="ECO:0007669"/>
    <property type="project" value="TreeGrafter"/>
</dbReference>
<gene>
    <name evidence="2" type="ORF">MUG84_09235</name>
</gene>
<reference evidence="2" key="1">
    <citation type="submission" date="2022-04" db="EMBL/GenBank/DDBJ databases">
        <title>Paenibacillus mangrovi sp. nov., a novel endophytic bacterium isolated from bark of Kandelia candel.</title>
        <authorList>
            <person name="Tuo L."/>
        </authorList>
    </citation>
    <scope>NUCLEOTIDE SEQUENCE</scope>
    <source>
        <strain evidence="2">KQZ6P-2</strain>
    </source>
</reference>
<dbReference type="InterPro" id="IPR011048">
    <property type="entry name" value="Haem_d1_sf"/>
</dbReference>
<name>A0A9X1WQP8_9BACL</name>
<dbReference type="InterPro" id="IPR050282">
    <property type="entry name" value="Cycloisomerase_2"/>
</dbReference>
<dbReference type="PANTHER" id="PTHR30344">
    <property type="entry name" value="6-PHOSPHOGLUCONOLACTONASE-RELATED"/>
    <property type="match status" value="1"/>
</dbReference>
<dbReference type="InterPro" id="IPR019405">
    <property type="entry name" value="Lactonase_7-beta_prop"/>
</dbReference>
<dbReference type="GO" id="GO:0005829">
    <property type="term" value="C:cytosol"/>
    <property type="evidence" value="ECO:0007669"/>
    <property type="project" value="TreeGrafter"/>
</dbReference>
<comment type="similarity">
    <text evidence="1">Belongs to the cycloisomerase 2 family.</text>
</comment>
<dbReference type="PANTHER" id="PTHR30344:SF1">
    <property type="entry name" value="6-PHOSPHOGLUCONOLACTONASE"/>
    <property type="match status" value="1"/>
</dbReference>
<evidence type="ECO:0000313" key="2">
    <source>
        <dbReference type="EMBL" id="MCJ8011923.1"/>
    </source>
</evidence>
<dbReference type="Proteomes" id="UP001139347">
    <property type="component" value="Unassembled WGS sequence"/>
</dbReference>